<protein>
    <submittedName>
        <fullName evidence="1">Uncharacterized protein</fullName>
    </submittedName>
</protein>
<dbReference type="AlphaFoldDB" id="A0A426ZTR9"/>
<evidence type="ECO:0000313" key="2">
    <source>
        <dbReference type="Proteomes" id="UP000287651"/>
    </source>
</evidence>
<sequence length="108" mass="12422">MIWVLLISPPESDIRVVVTSRSLFDYGSRDNAVGNSPEMHQELTENIRSLSRVRQKLVEGDRELAKMTQGSSLEEDQETRQKIIEGSRKAYREFGRSEIGFVSHIDRK</sequence>
<reference evidence="1 2" key="1">
    <citation type="journal article" date="2014" name="Agronomy (Basel)">
        <title>A Draft Genome Sequence for Ensete ventricosum, the Drought-Tolerant Tree Against Hunger.</title>
        <authorList>
            <person name="Harrison J."/>
            <person name="Moore K.A."/>
            <person name="Paszkiewicz K."/>
            <person name="Jones T."/>
            <person name="Grant M."/>
            <person name="Ambacheew D."/>
            <person name="Muzemil S."/>
            <person name="Studholme D.J."/>
        </authorList>
    </citation>
    <scope>NUCLEOTIDE SEQUENCE [LARGE SCALE GENOMIC DNA]</scope>
</reference>
<accession>A0A426ZTR9</accession>
<dbReference type="Proteomes" id="UP000287651">
    <property type="component" value="Unassembled WGS sequence"/>
</dbReference>
<evidence type="ECO:0000313" key="1">
    <source>
        <dbReference type="EMBL" id="RRT67321.1"/>
    </source>
</evidence>
<name>A0A426ZTR9_ENSVE</name>
<organism evidence="1 2">
    <name type="scientific">Ensete ventricosum</name>
    <name type="common">Abyssinian banana</name>
    <name type="synonym">Musa ensete</name>
    <dbReference type="NCBI Taxonomy" id="4639"/>
    <lineage>
        <taxon>Eukaryota</taxon>
        <taxon>Viridiplantae</taxon>
        <taxon>Streptophyta</taxon>
        <taxon>Embryophyta</taxon>
        <taxon>Tracheophyta</taxon>
        <taxon>Spermatophyta</taxon>
        <taxon>Magnoliopsida</taxon>
        <taxon>Liliopsida</taxon>
        <taxon>Zingiberales</taxon>
        <taxon>Musaceae</taxon>
        <taxon>Ensete</taxon>
    </lineage>
</organism>
<gene>
    <name evidence="1" type="ORF">B296_00010717</name>
</gene>
<proteinExistence type="predicted"/>
<dbReference type="EMBL" id="AMZH03005084">
    <property type="protein sequence ID" value="RRT67321.1"/>
    <property type="molecule type" value="Genomic_DNA"/>
</dbReference>
<comment type="caution">
    <text evidence="1">The sequence shown here is derived from an EMBL/GenBank/DDBJ whole genome shotgun (WGS) entry which is preliminary data.</text>
</comment>